<protein>
    <submittedName>
        <fullName evidence="1">Uncharacterized protein</fullName>
    </submittedName>
</protein>
<dbReference type="OMA" id="SHIEHVW"/>
<keyword evidence="2" id="KW-1185">Reference proteome</keyword>
<dbReference type="InterPro" id="IPR036397">
    <property type="entry name" value="RNaseH_sf"/>
</dbReference>
<dbReference type="OrthoDB" id="25402at2759"/>
<dbReference type="EMBL" id="KK115033">
    <property type="protein sequence ID" value="KFM64017.1"/>
    <property type="molecule type" value="Genomic_DNA"/>
</dbReference>
<feature type="non-terminal residue" evidence="1">
    <location>
        <position position="55"/>
    </location>
</feature>
<sequence>MSRHPGFTFQQDSARPHTAHVSTACLSACRTLPWPARSPYLSHIEHVWSIMSRAL</sequence>
<organism evidence="1 2">
    <name type="scientific">Stegodyphus mimosarum</name>
    <name type="common">African social velvet spider</name>
    <dbReference type="NCBI Taxonomy" id="407821"/>
    <lineage>
        <taxon>Eukaryota</taxon>
        <taxon>Metazoa</taxon>
        <taxon>Ecdysozoa</taxon>
        <taxon>Arthropoda</taxon>
        <taxon>Chelicerata</taxon>
        <taxon>Arachnida</taxon>
        <taxon>Araneae</taxon>
        <taxon>Araneomorphae</taxon>
        <taxon>Entelegynae</taxon>
        <taxon>Eresoidea</taxon>
        <taxon>Eresidae</taxon>
        <taxon>Stegodyphus</taxon>
    </lineage>
</organism>
<accession>A0A087TFX8</accession>
<name>A0A087TFX8_STEMI</name>
<reference evidence="1 2" key="1">
    <citation type="submission" date="2013-11" db="EMBL/GenBank/DDBJ databases">
        <title>Genome sequencing of Stegodyphus mimosarum.</title>
        <authorList>
            <person name="Bechsgaard J."/>
        </authorList>
    </citation>
    <scope>NUCLEOTIDE SEQUENCE [LARGE SCALE GENOMIC DNA]</scope>
</reference>
<dbReference type="Gene3D" id="3.30.420.10">
    <property type="entry name" value="Ribonuclease H-like superfamily/Ribonuclease H"/>
    <property type="match status" value="1"/>
</dbReference>
<dbReference type="Proteomes" id="UP000054359">
    <property type="component" value="Unassembled WGS sequence"/>
</dbReference>
<dbReference type="GO" id="GO:0003676">
    <property type="term" value="F:nucleic acid binding"/>
    <property type="evidence" value="ECO:0007669"/>
    <property type="project" value="InterPro"/>
</dbReference>
<dbReference type="AlphaFoldDB" id="A0A087TFX8"/>
<proteinExistence type="predicted"/>
<evidence type="ECO:0000313" key="1">
    <source>
        <dbReference type="EMBL" id="KFM64017.1"/>
    </source>
</evidence>
<evidence type="ECO:0000313" key="2">
    <source>
        <dbReference type="Proteomes" id="UP000054359"/>
    </source>
</evidence>
<gene>
    <name evidence="1" type="ORF">X975_15544</name>
</gene>